<dbReference type="AlphaFoldDB" id="A0ABD2L6Q7"/>
<dbReference type="EMBL" id="JBICBT010000606">
    <property type="protein sequence ID" value="KAL3107759.1"/>
    <property type="molecule type" value="Genomic_DNA"/>
</dbReference>
<keyword evidence="5" id="KW-1185">Reference proteome</keyword>
<dbReference type="Proteomes" id="UP001620626">
    <property type="component" value="Unassembled WGS sequence"/>
</dbReference>
<gene>
    <name evidence="2" type="ORF">niasHT_014815</name>
    <name evidence="3" type="ORF">niasHT_014818</name>
    <name evidence="4" type="ORF">niasHT_014821</name>
    <name evidence="1" type="ORF">niasHT_018082</name>
</gene>
<organism evidence="3 5">
    <name type="scientific">Heterodera trifolii</name>
    <dbReference type="NCBI Taxonomy" id="157864"/>
    <lineage>
        <taxon>Eukaryota</taxon>
        <taxon>Metazoa</taxon>
        <taxon>Ecdysozoa</taxon>
        <taxon>Nematoda</taxon>
        <taxon>Chromadorea</taxon>
        <taxon>Rhabditida</taxon>
        <taxon>Tylenchina</taxon>
        <taxon>Tylenchomorpha</taxon>
        <taxon>Tylenchoidea</taxon>
        <taxon>Heteroderidae</taxon>
        <taxon>Heteroderinae</taxon>
        <taxon>Heterodera</taxon>
    </lineage>
</organism>
<accession>A0ABD2L6Q7</accession>
<evidence type="ECO:0000313" key="5">
    <source>
        <dbReference type="Proteomes" id="UP001620626"/>
    </source>
</evidence>
<dbReference type="EMBL" id="JBICBT010000528">
    <property type="protein sequence ID" value="KAL3110884.1"/>
    <property type="molecule type" value="Genomic_DNA"/>
</dbReference>
<proteinExistence type="predicted"/>
<name>A0ABD2L6Q7_9BILA</name>
<comment type="caution">
    <text evidence="3">The sequence shown here is derived from an EMBL/GenBank/DDBJ whole genome shotgun (WGS) entry which is preliminary data.</text>
</comment>
<evidence type="ECO:0000313" key="3">
    <source>
        <dbReference type="EMBL" id="KAL3110881.1"/>
    </source>
</evidence>
<dbReference type="EMBL" id="JBICBT010000528">
    <property type="protein sequence ID" value="KAL3110878.1"/>
    <property type="molecule type" value="Genomic_DNA"/>
</dbReference>
<protein>
    <submittedName>
        <fullName evidence="3">Uncharacterized protein</fullName>
    </submittedName>
</protein>
<sequence>MSSLSPEKIMPQAPSPKKAKVDQRALWKIFKGKYMLAIYLCDDDWRKLYENKEKVRRLEDDDNVTLSFQMCEDCARVNCNATDIMAPAKKRKIEKA</sequence>
<reference evidence="3 5" key="1">
    <citation type="submission" date="2024-10" db="EMBL/GenBank/DDBJ databases">
        <authorList>
            <person name="Kim D."/>
        </authorList>
    </citation>
    <scope>NUCLEOTIDE SEQUENCE [LARGE SCALE GENOMIC DNA]</scope>
    <source>
        <strain evidence="3">BH-2024</strain>
    </source>
</reference>
<dbReference type="EMBL" id="JBICBT010000528">
    <property type="protein sequence ID" value="KAL3110881.1"/>
    <property type="molecule type" value="Genomic_DNA"/>
</dbReference>
<evidence type="ECO:0000313" key="4">
    <source>
        <dbReference type="EMBL" id="KAL3110884.1"/>
    </source>
</evidence>
<evidence type="ECO:0000313" key="2">
    <source>
        <dbReference type="EMBL" id="KAL3110878.1"/>
    </source>
</evidence>
<evidence type="ECO:0000313" key="1">
    <source>
        <dbReference type="EMBL" id="KAL3107759.1"/>
    </source>
</evidence>